<evidence type="ECO:0000313" key="4">
    <source>
        <dbReference type="EMBL" id="HAF6252676.1"/>
    </source>
</evidence>
<evidence type="ECO:0000256" key="3">
    <source>
        <dbReference type="ARBA" id="ARBA00023054"/>
    </source>
</evidence>
<reference evidence="4" key="1">
    <citation type="journal article" date="2018" name="Genome Biol.">
        <title>SKESA: strategic k-mer extension for scrupulous assemblies.</title>
        <authorList>
            <person name="Souvorov A."/>
            <person name="Agarwala R."/>
            <person name="Lipman D.J."/>
        </authorList>
    </citation>
    <scope>NUCLEOTIDE SEQUENCE</scope>
    <source>
        <strain evidence="4">MA.GA5714TB</strain>
    </source>
</reference>
<evidence type="ECO:0000256" key="1">
    <source>
        <dbReference type="ARBA" id="ARBA00022490"/>
    </source>
</evidence>
<reference evidence="4" key="2">
    <citation type="submission" date="2020-02" db="EMBL/GenBank/DDBJ databases">
        <authorList>
            <consortium name="NCBI Pathogen Detection Project"/>
        </authorList>
    </citation>
    <scope>NUCLEOTIDE SEQUENCE</scope>
    <source>
        <strain evidence="4">MA.GA5714TB</strain>
    </source>
</reference>
<comment type="caution">
    <text evidence="4">The sequence shown here is derived from an EMBL/GenBank/DDBJ whole genome shotgun (WGS) entry which is preliminary data.</text>
</comment>
<name>A0A750H855_SALER</name>
<evidence type="ECO:0000256" key="2">
    <source>
        <dbReference type="ARBA" id="ARBA00023016"/>
    </source>
</evidence>
<dbReference type="GO" id="GO:0005737">
    <property type="term" value="C:cytoplasm"/>
    <property type="evidence" value="ECO:0007669"/>
    <property type="project" value="InterPro"/>
</dbReference>
<dbReference type="EMBL" id="DAAVPT010000017">
    <property type="protein sequence ID" value="HAF6252676.1"/>
    <property type="molecule type" value="Genomic_DNA"/>
</dbReference>
<dbReference type="Pfam" id="PF10796">
    <property type="entry name" value="Anti-adapt_IraP"/>
    <property type="match status" value="1"/>
</dbReference>
<keyword evidence="1" id="KW-0963">Cytoplasm</keyword>
<dbReference type="AlphaFoldDB" id="A0A750H855"/>
<protein>
    <recommendedName>
        <fullName evidence="5">Anti-adapter protein IraP</fullName>
    </recommendedName>
</protein>
<organism evidence="4">
    <name type="scientific">Salmonella enterica</name>
    <name type="common">Salmonella choleraesuis</name>
    <dbReference type="NCBI Taxonomy" id="28901"/>
    <lineage>
        <taxon>Bacteria</taxon>
        <taxon>Pseudomonadati</taxon>
        <taxon>Pseudomonadota</taxon>
        <taxon>Gammaproteobacteria</taxon>
        <taxon>Enterobacterales</taxon>
        <taxon>Enterobacteriaceae</taxon>
        <taxon>Salmonella</taxon>
    </lineage>
</organism>
<keyword evidence="2" id="KW-0346">Stress response</keyword>
<proteinExistence type="predicted"/>
<gene>
    <name evidence="4" type="ORF">G9E63_004353</name>
</gene>
<evidence type="ECO:0008006" key="5">
    <source>
        <dbReference type="Google" id="ProtNLM"/>
    </source>
</evidence>
<accession>A0A750H855</accession>
<keyword evidence="3" id="KW-0175">Coiled coil</keyword>
<dbReference type="InterPro" id="IPR019732">
    <property type="entry name" value="SigmaS_Anti-adapt_IraP"/>
</dbReference>
<sequence>MRILIANLVEKMKEDQQTKRHLSAQADALTIVVSGLLARMDCIQREKIRESIGGAFDAQQTVKAGASMELNMLREVTESLLRGEKDPPL</sequence>